<reference evidence="2 3" key="1">
    <citation type="submission" date="2016-12" db="EMBL/GenBank/DDBJ databases">
        <title>Comparative genomics of Bartonella apis.</title>
        <authorList>
            <person name="Engel P."/>
        </authorList>
    </citation>
    <scope>NUCLEOTIDE SEQUENCE [LARGE SCALE GENOMIC DNA]</scope>
    <source>
        <strain evidence="2 3">PEB0149</strain>
    </source>
</reference>
<dbReference type="EC" id="1.1.99.3" evidence="2"/>
<feature type="signal peptide" evidence="1">
    <location>
        <begin position="1"/>
        <end position="37"/>
    </location>
</feature>
<dbReference type="GeneID" id="92991077"/>
<dbReference type="InterPro" id="IPR006311">
    <property type="entry name" value="TAT_signal"/>
</dbReference>
<comment type="caution">
    <text evidence="2">The sequence shown here is derived from an EMBL/GenBank/DDBJ whole genome shotgun (WGS) entry which is preliminary data.</text>
</comment>
<feature type="chain" id="PRO_5010265251" evidence="1">
    <location>
        <begin position="38"/>
        <end position="238"/>
    </location>
</feature>
<keyword evidence="2" id="KW-0560">Oxidoreductase</keyword>
<name>A0A1R0FBC6_9HYPH</name>
<protein>
    <submittedName>
        <fullName evidence="2">Gluconate 2-dehydrogenase gamma chain</fullName>
        <ecNumber evidence="2">1.1.99.3</ecNumber>
    </submittedName>
</protein>
<proteinExistence type="predicted"/>
<organism evidence="2 3">
    <name type="scientific">Bartonella apis</name>
    <dbReference type="NCBI Taxonomy" id="1686310"/>
    <lineage>
        <taxon>Bacteria</taxon>
        <taxon>Pseudomonadati</taxon>
        <taxon>Pseudomonadota</taxon>
        <taxon>Alphaproteobacteria</taxon>
        <taxon>Hyphomicrobiales</taxon>
        <taxon>Bartonellaceae</taxon>
        <taxon>Bartonella</taxon>
    </lineage>
</organism>
<gene>
    <name evidence="2" type="ORF">PEB0149_017650</name>
</gene>
<keyword evidence="3" id="KW-1185">Reference proteome</keyword>
<evidence type="ECO:0000313" key="3">
    <source>
        <dbReference type="Proteomes" id="UP000187344"/>
    </source>
</evidence>
<keyword evidence="1" id="KW-0732">Signal</keyword>
<dbReference type="RefSeq" id="WP_075869444.1">
    <property type="nucleotide sequence ID" value="NZ_CALYQA010000002.1"/>
</dbReference>
<evidence type="ECO:0000256" key="1">
    <source>
        <dbReference type="SAM" id="SignalP"/>
    </source>
</evidence>
<dbReference type="OrthoDB" id="8400810at2"/>
<accession>A0A1R0FBC6</accession>
<dbReference type="GO" id="GO:0033717">
    <property type="term" value="F:gluconate 2-dehydrogenase (acceptor) activity"/>
    <property type="evidence" value="ECO:0007669"/>
    <property type="project" value="UniProtKB-EC"/>
</dbReference>
<dbReference type="Proteomes" id="UP000187344">
    <property type="component" value="Unassembled WGS sequence"/>
</dbReference>
<sequence>MTRKNLNATNLSITRRGLLIGAAACAAAALSARHVMAQPQGPVPLQNYQRSFFNAEEWAFVMAATARIIPSDGKGPGALEARVPVFIDKQMADPWGQGDHWYRQAPFNRDAPRYTGYQAEPSPAEAYRIAIPKINEWCKAQYGAIFAELPAEKQDEALKRIEKDEVEIAELRSGDFFSFLVQNTKEGYFADPQYGGNYDMAAWVYIGFPGARASFLEWVEKDNVPYKLGPVSLSGQRA</sequence>
<dbReference type="EMBL" id="LXYT01000001">
    <property type="protein sequence ID" value="OLY44297.1"/>
    <property type="molecule type" value="Genomic_DNA"/>
</dbReference>
<evidence type="ECO:0000313" key="2">
    <source>
        <dbReference type="EMBL" id="OLY44297.1"/>
    </source>
</evidence>
<dbReference type="Pfam" id="PF13618">
    <property type="entry name" value="Gluconate_2-dh3"/>
    <property type="match status" value="1"/>
</dbReference>
<dbReference type="InterPro" id="IPR027056">
    <property type="entry name" value="Gluconate_2DH_su3"/>
</dbReference>
<dbReference type="AlphaFoldDB" id="A0A1R0FBC6"/>
<dbReference type="PROSITE" id="PS51318">
    <property type="entry name" value="TAT"/>
    <property type="match status" value="1"/>
</dbReference>